<evidence type="ECO:0000313" key="16">
    <source>
        <dbReference type="Proteomes" id="UP000254258"/>
    </source>
</evidence>
<reference evidence="15 16" key="1">
    <citation type="submission" date="2018-07" db="EMBL/GenBank/DDBJ databases">
        <title>Dyella monticola sp. nov. and Dyella psychrodurans sp. nov. isolated from monsoon evergreen broad-leaved forest soil of Dinghu Mountain, China.</title>
        <authorList>
            <person name="Gao Z."/>
            <person name="Qiu L."/>
        </authorList>
    </citation>
    <scope>NUCLEOTIDE SEQUENCE [LARGE SCALE GENOMIC DNA]</scope>
    <source>
        <strain evidence="15 16">4G-K06</strain>
    </source>
</reference>
<dbReference type="SUPFAM" id="SSF56935">
    <property type="entry name" value="Porins"/>
    <property type="match status" value="1"/>
</dbReference>
<evidence type="ECO:0000256" key="4">
    <source>
        <dbReference type="ARBA" id="ARBA00022496"/>
    </source>
</evidence>
<evidence type="ECO:0000256" key="13">
    <source>
        <dbReference type="RuleBase" id="RU003357"/>
    </source>
</evidence>
<evidence type="ECO:0000256" key="5">
    <source>
        <dbReference type="ARBA" id="ARBA00022692"/>
    </source>
</evidence>
<dbReference type="InterPro" id="IPR000531">
    <property type="entry name" value="Beta-barrel_TonB"/>
</dbReference>
<keyword evidence="15" id="KW-0675">Receptor</keyword>
<dbReference type="Gene3D" id="2.40.170.20">
    <property type="entry name" value="TonB-dependent receptor, beta-barrel domain"/>
    <property type="match status" value="1"/>
</dbReference>
<keyword evidence="10 12" id="KW-0472">Membrane</keyword>
<dbReference type="Pfam" id="PF07715">
    <property type="entry name" value="Plug"/>
    <property type="match status" value="1"/>
</dbReference>
<comment type="subcellular location">
    <subcellularLocation>
        <location evidence="1 12">Cell outer membrane</location>
        <topology evidence="1 12">Multi-pass membrane protein</topology>
    </subcellularLocation>
</comment>
<evidence type="ECO:0000313" key="15">
    <source>
        <dbReference type="EMBL" id="RDS79305.1"/>
    </source>
</evidence>
<dbReference type="PANTHER" id="PTHR32552:SF68">
    <property type="entry name" value="FERRICHROME OUTER MEMBRANE TRANSPORTER_PHAGE RECEPTOR"/>
    <property type="match status" value="1"/>
</dbReference>
<evidence type="ECO:0000259" key="14">
    <source>
        <dbReference type="SMART" id="SM00965"/>
    </source>
</evidence>
<dbReference type="EMBL" id="QRBE01000014">
    <property type="protein sequence ID" value="RDS79305.1"/>
    <property type="molecule type" value="Genomic_DNA"/>
</dbReference>
<keyword evidence="11 12" id="KW-0998">Cell outer membrane</keyword>
<proteinExistence type="inferred from homology"/>
<evidence type="ECO:0000256" key="8">
    <source>
        <dbReference type="ARBA" id="ARBA00023065"/>
    </source>
</evidence>
<dbReference type="RefSeq" id="WP_115497049.1">
    <property type="nucleotide sequence ID" value="NZ_QRBE01000014.1"/>
</dbReference>
<keyword evidence="5 12" id="KW-0812">Transmembrane</keyword>
<comment type="similarity">
    <text evidence="12 13">Belongs to the TonB-dependent receptor family.</text>
</comment>
<evidence type="ECO:0000256" key="1">
    <source>
        <dbReference type="ARBA" id="ARBA00004571"/>
    </source>
</evidence>
<evidence type="ECO:0000256" key="7">
    <source>
        <dbReference type="ARBA" id="ARBA00023004"/>
    </source>
</evidence>
<keyword evidence="4" id="KW-0410">Iron transport</keyword>
<evidence type="ECO:0000256" key="6">
    <source>
        <dbReference type="ARBA" id="ARBA00022729"/>
    </source>
</evidence>
<dbReference type="InterPro" id="IPR012910">
    <property type="entry name" value="Plug_dom"/>
</dbReference>
<evidence type="ECO:0000256" key="11">
    <source>
        <dbReference type="ARBA" id="ARBA00023237"/>
    </source>
</evidence>
<keyword evidence="7" id="KW-0408">Iron</keyword>
<comment type="caution">
    <text evidence="15">The sequence shown here is derived from an EMBL/GenBank/DDBJ whole genome shotgun (WGS) entry which is preliminary data.</text>
</comment>
<dbReference type="InterPro" id="IPR037066">
    <property type="entry name" value="Plug_dom_sf"/>
</dbReference>
<keyword evidence="8" id="KW-0406">Ion transport</keyword>
<dbReference type="PANTHER" id="PTHR32552">
    <property type="entry name" value="FERRICHROME IRON RECEPTOR-RELATED"/>
    <property type="match status" value="1"/>
</dbReference>
<dbReference type="InterPro" id="IPR036942">
    <property type="entry name" value="Beta-barrel_TonB_sf"/>
</dbReference>
<evidence type="ECO:0000256" key="3">
    <source>
        <dbReference type="ARBA" id="ARBA00022452"/>
    </source>
</evidence>
<dbReference type="Proteomes" id="UP000254258">
    <property type="component" value="Unassembled WGS sequence"/>
</dbReference>
<evidence type="ECO:0000256" key="12">
    <source>
        <dbReference type="PROSITE-ProRule" id="PRU01360"/>
    </source>
</evidence>
<dbReference type="InterPro" id="IPR039426">
    <property type="entry name" value="TonB-dep_rcpt-like"/>
</dbReference>
<gene>
    <name evidence="15" type="ORF">DWU98_18420</name>
</gene>
<dbReference type="CDD" id="cd01347">
    <property type="entry name" value="ligand_gated_channel"/>
    <property type="match status" value="1"/>
</dbReference>
<dbReference type="GO" id="GO:0009279">
    <property type="term" value="C:cell outer membrane"/>
    <property type="evidence" value="ECO:0007669"/>
    <property type="project" value="UniProtKB-SubCell"/>
</dbReference>
<keyword evidence="16" id="KW-1185">Reference proteome</keyword>
<name>A0A370WTN2_9GAMM</name>
<dbReference type="GO" id="GO:0015344">
    <property type="term" value="F:siderophore uptake transmembrane transporter activity"/>
    <property type="evidence" value="ECO:0007669"/>
    <property type="project" value="TreeGrafter"/>
</dbReference>
<dbReference type="SMART" id="SM00965">
    <property type="entry name" value="STN"/>
    <property type="match status" value="1"/>
</dbReference>
<evidence type="ECO:0000256" key="10">
    <source>
        <dbReference type="ARBA" id="ARBA00023136"/>
    </source>
</evidence>
<dbReference type="AlphaFoldDB" id="A0A370WTN2"/>
<dbReference type="PROSITE" id="PS52016">
    <property type="entry name" value="TONB_DEPENDENT_REC_3"/>
    <property type="match status" value="1"/>
</dbReference>
<keyword evidence="6" id="KW-0732">Signal</keyword>
<feature type="domain" description="Secretin/TonB short N-terminal" evidence="14">
    <location>
        <begin position="58"/>
        <end position="109"/>
    </location>
</feature>
<dbReference type="InterPro" id="IPR011662">
    <property type="entry name" value="Secretin/TonB_short_N"/>
</dbReference>
<organism evidence="15 16">
    <name type="scientific">Dyella monticola</name>
    <dbReference type="NCBI Taxonomy" id="1927958"/>
    <lineage>
        <taxon>Bacteria</taxon>
        <taxon>Pseudomonadati</taxon>
        <taxon>Pseudomonadota</taxon>
        <taxon>Gammaproteobacteria</taxon>
        <taxon>Lysobacterales</taxon>
        <taxon>Rhodanobacteraceae</taxon>
        <taxon>Dyella</taxon>
    </lineage>
</organism>
<sequence length="806" mass="87699">MSRFAWLPAYGCLTLTMIATGAYMAPVRASEQSVGMHFAIPAQPLATALMAFGKQANVQVLTAGETIDALHSHAMSGTFTPPVALARLLDGTGMSFAFVDARTVVVRPRATATGQPATRASTTNTATLLPPIQAIGLVGTDAGFMADVSSGPERLMADPVDVPQSVSVVTQDLLQSEQVQTIAEAIQNVAGAQYIDGSDGLPIFDVRGFITGNGMTDGLPNNVLGVGDYPPMIGVERVEVLKGPQAILGDTSAYNNFGGLIDVVLKKPQREPVRQLTFSVGEHGEKQLGADLAGPMNRSGTFTYRLVLNGDMANRTPQGMRGQRNRYVAPSIGWSTSKTTLVAGLSWMMNHMPIPDHALLLGDTVGSASPPGILLDNPDDHTAVETRRLYYLLEHRFNDRWTFRSRAQYVRESIDLKDWELGDAQPTGDVTAVPEHYHSADAYYTLQNDVVATFGHGWMQHTAVLGFDYSRIQLGNGFDALGNDGQGMPYNIFSGGGLPLPAPLLSATDYADGYFPGNSWTTESAVFVQDQMDLGERWKLLVAWRRTDYELQTVHSDGTPWNLHRVRWVPQVGLIYKLAPDMSLYANTTNGFQPDTFLGKDGRPLPPSLSRQIEAGAKFDLFDDRARLTVAAYRILLDHSNDVFSLQPPYYIVSGPGQSNKGIEVEFNGRLAPGLNLSTAYTHASVHNNDGTPATGEARQRFNLWVSYRFQGSFLQGFGVAAGVLARSASLGELPDDSAYIKIPGQASVATNVFYRAARWSITLGVKNLLSRNLYSPVFDTNPLFDETFVPLRNRRTYLLSATVDF</sequence>
<dbReference type="Gene3D" id="3.55.50.30">
    <property type="match status" value="1"/>
</dbReference>
<keyword evidence="2 12" id="KW-0813">Transport</keyword>
<dbReference type="OrthoDB" id="127311at2"/>
<evidence type="ECO:0000256" key="2">
    <source>
        <dbReference type="ARBA" id="ARBA00022448"/>
    </source>
</evidence>
<keyword evidence="3 12" id="KW-1134">Transmembrane beta strand</keyword>
<dbReference type="Gene3D" id="2.170.130.10">
    <property type="entry name" value="TonB-dependent receptor, plug domain"/>
    <property type="match status" value="1"/>
</dbReference>
<protein>
    <submittedName>
        <fullName evidence="15">TonB-dependent receptor</fullName>
    </submittedName>
</protein>
<keyword evidence="9 13" id="KW-0798">TonB box</keyword>
<dbReference type="Pfam" id="PF00593">
    <property type="entry name" value="TonB_dep_Rec_b-barrel"/>
    <property type="match status" value="1"/>
</dbReference>
<accession>A0A370WTN2</accession>
<evidence type="ECO:0000256" key="9">
    <source>
        <dbReference type="ARBA" id="ARBA00023077"/>
    </source>
</evidence>